<sequence length="162" mass="18884">MVYNKKEILKLLDNKNIKYKYMEHEAVSSIEEIENANIPKSEQIAVNLFVTDRKRENFYLIVANSMKKVDLKQVREKIGSKRLSFASSEDLMKYFKVKPGAVSLFGALNDKDKVVRIYIDEFYKNRTIGLHPNDNTASIWMETNDLVEIINENGNLLEYIEI</sequence>
<dbReference type="Proteomes" id="UP000595814">
    <property type="component" value="Chromosome"/>
</dbReference>
<keyword evidence="2" id="KW-1185">Reference proteome</keyword>
<dbReference type="EMBL" id="CP066744">
    <property type="protein sequence ID" value="QQK08426.1"/>
    <property type="molecule type" value="Genomic_DNA"/>
</dbReference>
<evidence type="ECO:0000313" key="2">
    <source>
        <dbReference type="Proteomes" id="UP000595814"/>
    </source>
</evidence>
<protein>
    <submittedName>
        <fullName evidence="1">Prolyl-tRNA synthetase associated domain-containing protein</fullName>
    </submittedName>
</protein>
<organism evidence="1 2">
    <name type="scientific">Miniphocaeibacter halophilus</name>
    <dbReference type="NCBI Taxonomy" id="2931922"/>
    <lineage>
        <taxon>Bacteria</taxon>
        <taxon>Bacillati</taxon>
        <taxon>Bacillota</taxon>
        <taxon>Tissierellia</taxon>
        <taxon>Tissierellales</taxon>
        <taxon>Peptoniphilaceae</taxon>
        <taxon>Miniphocaeibacter</taxon>
    </lineage>
</organism>
<name>A0AC61N008_9FIRM</name>
<accession>A0AC61N008</accession>
<reference evidence="1 2" key="1">
    <citation type="journal article" date="2022" name="Int. J. Syst. Evol. Microbiol.">
        <title>Miniphocaeibacter halophilus sp. nov., an ammonium-tolerant acetate-producing bacterium isolated from a biogas system.</title>
        <authorList>
            <person name="Schnurer A."/>
            <person name="Singh A."/>
            <person name="Bi S."/>
            <person name="Qiao W."/>
            <person name="Westerholm M."/>
        </authorList>
    </citation>
    <scope>NUCLEOTIDE SEQUENCE [LARGE SCALE GENOMIC DNA]</scope>
    <source>
        <strain evidence="1 2">AMB_01</strain>
    </source>
</reference>
<proteinExistence type="predicted"/>
<evidence type="ECO:0000313" key="1">
    <source>
        <dbReference type="EMBL" id="QQK08426.1"/>
    </source>
</evidence>
<gene>
    <name evidence="1" type="ORF">JFY71_02500</name>
</gene>